<evidence type="ECO:0000313" key="2">
    <source>
        <dbReference type="Proteomes" id="UP001549251"/>
    </source>
</evidence>
<proteinExistence type="predicted"/>
<sequence length="478" mass="51480">MATHTKRVSSFPSTRIPSASGGLPVEVALIAQLGHGAGDHLFAGALARQKTHAEFVDDLDEPSARLGGTDLSKGDATSLYSFAVGAKGHPFHRHAGHRVFTAISGSGGTQLRFSTATQAQIEQDPESFIRALRHINIPPDCLFTVRFGGDVWHQFAPLAKKSLHPAFFALSCHTNELGGDLPDALRAQVLANAAGIPALTVLLPTAVADLLRDMPADHLHVPTTHLSLDALPGTLQALLCKSVRCAAGLLRGAWAAWRRTTGFLSEHGGRLAVIELDELPTGSLLTQQLNGKPYQHQDMFRLTLNASDAVGSATILLSRLLDGFLSNPPAGVSRLMALRNLLVKPAGLRTSPLGCPVSSLLSPPGSKLFDRRYPVLDQCVDHEDRRAQVILGVNDKHLIFRSCVGVHVRDGNRVEITLGTRVHCKNLFGRFYMAAIHNVHRAYIAPTMLRMAAEHAFPLTEAARSPSRALLPQYSHSG</sequence>
<keyword evidence="2" id="KW-1185">Reference proteome</keyword>
<dbReference type="InterPro" id="IPR021295">
    <property type="entry name" value="DUF2867"/>
</dbReference>
<organism evidence="1 2">
    <name type="scientific">Rhodanobacter soli</name>
    <dbReference type="NCBI Taxonomy" id="590609"/>
    <lineage>
        <taxon>Bacteria</taxon>
        <taxon>Pseudomonadati</taxon>
        <taxon>Pseudomonadota</taxon>
        <taxon>Gammaproteobacteria</taxon>
        <taxon>Lysobacterales</taxon>
        <taxon>Rhodanobacteraceae</taxon>
        <taxon>Rhodanobacter</taxon>
    </lineage>
</organism>
<protein>
    <recommendedName>
        <fullName evidence="3">DUF2867 domain-containing protein</fullName>
    </recommendedName>
</protein>
<dbReference type="RefSeq" id="WP_354549260.1">
    <property type="nucleotide sequence ID" value="NZ_JBEPSD010000001.1"/>
</dbReference>
<reference evidence="1 2" key="1">
    <citation type="submission" date="2024-06" db="EMBL/GenBank/DDBJ databases">
        <title>Sorghum-associated microbial communities from plants grown in Nebraska, USA.</title>
        <authorList>
            <person name="Schachtman D."/>
        </authorList>
    </citation>
    <scope>NUCLEOTIDE SEQUENCE [LARGE SCALE GENOMIC DNA]</scope>
    <source>
        <strain evidence="1 2">1757</strain>
    </source>
</reference>
<gene>
    <name evidence="1" type="ORF">ABIE04_001922</name>
</gene>
<name>A0ABV2PX22_9GAMM</name>
<evidence type="ECO:0008006" key="3">
    <source>
        <dbReference type="Google" id="ProtNLM"/>
    </source>
</evidence>
<dbReference type="Proteomes" id="UP001549251">
    <property type="component" value="Unassembled WGS sequence"/>
</dbReference>
<evidence type="ECO:0000313" key="1">
    <source>
        <dbReference type="EMBL" id="MET4569595.1"/>
    </source>
</evidence>
<comment type="caution">
    <text evidence="1">The sequence shown here is derived from an EMBL/GenBank/DDBJ whole genome shotgun (WGS) entry which is preliminary data.</text>
</comment>
<dbReference type="Pfam" id="PF11066">
    <property type="entry name" value="DUF2867"/>
    <property type="match status" value="1"/>
</dbReference>
<accession>A0ABV2PX22</accession>
<dbReference type="EMBL" id="JBEPSD010000001">
    <property type="protein sequence ID" value="MET4569595.1"/>
    <property type="molecule type" value="Genomic_DNA"/>
</dbReference>